<keyword evidence="1 4" id="KW-0808">Transferase</keyword>
<accession>A0A2T2YPP9</accession>
<protein>
    <submittedName>
        <fullName evidence="4">Glycosyl transferase family 1</fullName>
    </submittedName>
</protein>
<dbReference type="Pfam" id="PF13439">
    <property type="entry name" value="Glyco_transf_4"/>
    <property type="match status" value="1"/>
</dbReference>
<evidence type="ECO:0000313" key="5">
    <source>
        <dbReference type="Proteomes" id="UP000240357"/>
    </source>
</evidence>
<comment type="caution">
    <text evidence="4">The sequence shown here is derived from an EMBL/GenBank/DDBJ whole genome shotgun (WGS) entry which is preliminary data.</text>
</comment>
<dbReference type="InterPro" id="IPR028098">
    <property type="entry name" value="Glyco_trans_4-like_N"/>
</dbReference>
<dbReference type="CDD" id="cd03801">
    <property type="entry name" value="GT4_PimA-like"/>
    <property type="match status" value="1"/>
</dbReference>
<evidence type="ECO:0000256" key="1">
    <source>
        <dbReference type="ARBA" id="ARBA00022679"/>
    </source>
</evidence>
<feature type="domain" description="Glycosyl transferase family 1" evidence="2">
    <location>
        <begin position="182"/>
        <end position="323"/>
    </location>
</feature>
<name>A0A2T2YPP9_9BACT</name>
<sequence>MTADTLGGVWTYAIELIRALEPERAEVALAIMGASLTANQYQEINSLSNVQLYESTFKLEWMDNPWEEVDAAANWLMQIKQEFQPDLIHLNNLVHAHLDWGKPIIVVVHSCVPSWWQAVKKEKTPDTWQEYQKRVTQSLQAANLVVAPTLAMLEEAETLYGPFQNHLVIHNGRDISLFRYSSKEPFIFSMGRIWDEAKNIKLLTEIAPELSWPVLVAGDARHPATGEILDLPNVQFLGYLNQEQIADYLSRASIFALPARYEPFGLSALEAGLSGCALVLGEIPSQKEIWQHAATYVNPENAAQLKATLTKLISDEFIRNIFSFRAIKVGLQFSAKQMAFEYEQVYQQLLAATVTI</sequence>
<keyword evidence="5" id="KW-1185">Reference proteome</keyword>
<dbReference type="AlphaFoldDB" id="A0A2T2YPP9"/>
<dbReference type="EMBL" id="PYFT01000001">
    <property type="protein sequence ID" value="PSR57481.1"/>
    <property type="molecule type" value="Genomic_DNA"/>
</dbReference>
<dbReference type="Pfam" id="PF00534">
    <property type="entry name" value="Glycos_transf_1"/>
    <property type="match status" value="1"/>
</dbReference>
<evidence type="ECO:0000259" key="2">
    <source>
        <dbReference type="Pfam" id="PF00534"/>
    </source>
</evidence>
<dbReference type="RefSeq" id="WP_106933646.1">
    <property type="nucleotide sequence ID" value="NZ_PYFT01000001.1"/>
</dbReference>
<evidence type="ECO:0000259" key="3">
    <source>
        <dbReference type="Pfam" id="PF13439"/>
    </source>
</evidence>
<dbReference type="GO" id="GO:0009103">
    <property type="term" value="P:lipopolysaccharide biosynthetic process"/>
    <property type="evidence" value="ECO:0007669"/>
    <property type="project" value="TreeGrafter"/>
</dbReference>
<dbReference type="OrthoDB" id="9811239at2"/>
<dbReference type="PANTHER" id="PTHR46401">
    <property type="entry name" value="GLYCOSYLTRANSFERASE WBBK-RELATED"/>
    <property type="match status" value="1"/>
</dbReference>
<evidence type="ECO:0000313" key="4">
    <source>
        <dbReference type="EMBL" id="PSR57481.1"/>
    </source>
</evidence>
<dbReference type="SUPFAM" id="SSF53756">
    <property type="entry name" value="UDP-Glycosyltransferase/glycogen phosphorylase"/>
    <property type="match status" value="1"/>
</dbReference>
<reference evidence="4 5" key="1">
    <citation type="submission" date="2018-03" db="EMBL/GenBank/DDBJ databases">
        <title>Adhaeribacter sp. HMF7605 Genome sequencing and assembly.</title>
        <authorList>
            <person name="Kang H."/>
            <person name="Kang J."/>
            <person name="Cha I."/>
            <person name="Kim H."/>
            <person name="Joh K."/>
        </authorList>
    </citation>
    <scope>NUCLEOTIDE SEQUENCE [LARGE SCALE GENOMIC DNA]</scope>
    <source>
        <strain evidence="4 5">HMF7605</strain>
    </source>
</reference>
<gene>
    <name evidence="4" type="ORF">AHMF7605_27540</name>
</gene>
<dbReference type="GO" id="GO:0016757">
    <property type="term" value="F:glycosyltransferase activity"/>
    <property type="evidence" value="ECO:0007669"/>
    <property type="project" value="InterPro"/>
</dbReference>
<proteinExistence type="predicted"/>
<dbReference type="Proteomes" id="UP000240357">
    <property type="component" value="Unassembled WGS sequence"/>
</dbReference>
<organism evidence="4 5">
    <name type="scientific">Adhaeribacter arboris</name>
    <dbReference type="NCBI Taxonomy" id="2072846"/>
    <lineage>
        <taxon>Bacteria</taxon>
        <taxon>Pseudomonadati</taxon>
        <taxon>Bacteroidota</taxon>
        <taxon>Cytophagia</taxon>
        <taxon>Cytophagales</taxon>
        <taxon>Hymenobacteraceae</taxon>
        <taxon>Adhaeribacter</taxon>
    </lineage>
</organism>
<dbReference type="PANTHER" id="PTHR46401:SF2">
    <property type="entry name" value="GLYCOSYLTRANSFERASE WBBK-RELATED"/>
    <property type="match status" value="1"/>
</dbReference>
<dbReference type="InterPro" id="IPR001296">
    <property type="entry name" value="Glyco_trans_1"/>
</dbReference>
<feature type="domain" description="Glycosyltransferase subfamily 4-like N-terminal" evidence="3">
    <location>
        <begin position="7"/>
        <end position="176"/>
    </location>
</feature>
<dbReference type="Gene3D" id="3.40.50.2000">
    <property type="entry name" value="Glycogen Phosphorylase B"/>
    <property type="match status" value="2"/>
</dbReference>